<evidence type="ECO:0000313" key="3">
    <source>
        <dbReference type="Proteomes" id="UP001353858"/>
    </source>
</evidence>
<feature type="region of interest" description="Disordered" evidence="1">
    <location>
        <begin position="1"/>
        <end position="116"/>
    </location>
</feature>
<feature type="compositionally biased region" description="Polar residues" evidence="1">
    <location>
        <begin position="98"/>
        <end position="116"/>
    </location>
</feature>
<comment type="caution">
    <text evidence="2">The sequence shown here is derived from an EMBL/GenBank/DDBJ whole genome shotgun (WGS) entry which is preliminary data.</text>
</comment>
<feature type="compositionally biased region" description="Basic and acidic residues" evidence="1">
    <location>
        <begin position="57"/>
        <end position="73"/>
    </location>
</feature>
<dbReference type="Proteomes" id="UP001353858">
    <property type="component" value="Unassembled WGS sequence"/>
</dbReference>
<accession>A0AAN7S689</accession>
<gene>
    <name evidence="2" type="ORF">RN001_014550</name>
</gene>
<sequence length="116" mass="13260">MLEEEQSLLNGPENNEENSQELNENRKMVKADKEQETVRRRNADEDLNGEQPQISDEEYRKNANEDEGKDEQAKTTTKAEQQVVDASHEDSTDKPPQLNKNGRQKQQLTNNTSCAS</sequence>
<evidence type="ECO:0000256" key="1">
    <source>
        <dbReference type="SAM" id="MobiDB-lite"/>
    </source>
</evidence>
<feature type="compositionally biased region" description="Basic and acidic residues" evidence="1">
    <location>
        <begin position="23"/>
        <end position="44"/>
    </location>
</feature>
<reference evidence="3" key="1">
    <citation type="submission" date="2023-01" db="EMBL/GenBank/DDBJ databases">
        <title>Key to firefly adult light organ development and bioluminescence: homeobox transcription factors regulate luciferase expression and transportation to peroxisome.</title>
        <authorList>
            <person name="Fu X."/>
        </authorList>
    </citation>
    <scope>NUCLEOTIDE SEQUENCE [LARGE SCALE GENOMIC DNA]</scope>
</reference>
<keyword evidence="3" id="KW-1185">Reference proteome</keyword>
<proteinExistence type="predicted"/>
<dbReference type="AlphaFoldDB" id="A0AAN7S689"/>
<evidence type="ECO:0000313" key="2">
    <source>
        <dbReference type="EMBL" id="KAK4872521.1"/>
    </source>
</evidence>
<name>A0AAN7S689_9COLE</name>
<organism evidence="2 3">
    <name type="scientific">Aquatica leii</name>
    <dbReference type="NCBI Taxonomy" id="1421715"/>
    <lineage>
        <taxon>Eukaryota</taxon>
        <taxon>Metazoa</taxon>
        <taxon>Ecdysozoa</taxon>
        <taxon>Arthropoda</taxon>
        <taxon>Hexapoda</taxon>
        <taxon>Insecta</taxon>
        <taxon>Pterygota</taxon>
        <taxon>Neoptera</taxon>
        <taxon>Endopterygota</taxon>
        <taxon>Coleoptera</taxon>
        <taxon>Polyphaga</taxon>
        <taxon>Elateriformia</taxon>
        <taxon>Elateroidea</taxon>
        <taxon>Lampyridae</taxon>
        <taxon>Luciolinae</taxon>
        <taxon>Aquatica</taxon>
    </lineage>
</organism>
<dbReference type="EMBL" id="JARPUR010000007">
    <property type="protein sequence ID" value="KAK4872521.1"/>
    <property type="molecule type" value="Genomic_DNA"/>
</dbReference>
<protein>
    <submittedName>
        <fullName evidence="2">Uncharacterized protein</fullName>
    </submittedName>
</protein>